<keyword evidence="3" id="KW-1185">Reference proteome</keyword>
<keyword evidence="1" id="KW-0472">Membrane</keyword>
<name>A0AAN9F785_CROPI</name>
<keyword evidence="1" id="KW-1133">Transmembrane helix</keyword>
<protein>
    <submittedName>
        <fullName evidence="2">Uncharacterized protein</fullName>
    </submittedName>
</protein>
<sequence>MEESLIQNETEQKIERFEEHKTTWEGYIGEMKRICVVAGPMVVVLSSQFLLQIVSTMMIGHLGELYLSSAALAISLAGVTGFSFLRIEARRCLRIEDNCLELESCFGLGVFGFLLAVCGAGPFVVMCSV</sequence>
<feature type="transmembrane region" description="Helical" evidence="1">
    <location>
        <begin position="65"/>
        <end position="85"/>
    </location>
</feature>
<reference evidence="2 3" key="1">
    <citation type="submission" date="2024-01" db="EMBL/GenBank/DDBJ databases">
        <title>The genomes of 5 underutilized Papilionoideae crops provide insights into root nodulation and disease resistanc.</title>
        <authorList>
            <person name="Yuan L."/>
        </authorList>
    </citation>
    <scope>NUCLEOTIDE SEQUENCE [LARGE SCALE GENOMIC DNA]</scope>
    <source>
        <strain evidence="2">ZHUSHIDOU_FW_LH</strain>
        <tissue evidence="2">Leaf</tissue>
    </source>
</reference>
<evidence type="ECO:0000313" key="2">
    <source>
        <dbReference type="EMBL" id="KAK7269825.1"/>
    </source>
</evidence>
<proteinExistence type="predicted"/>
<organism evidence="2 3">
    <name type="scientific">Crotalaria pallida</name>
    <name type="common">Smooth rattlebox</name>
    <name type="synonym">Crotalaria striata</name>
    <dbReference type="NCBI Taxonomy" id="3830"/>
    <lineage>
        <taxon>Eukaryota</taxon>
        <taxon>Viridiplantae</taxon>
        <taxon>Streptophyta</taxon>
        <taxon>Embryophyta</taxon>
        <taxon>Tracheophyta</taxon>
        <taxon>Spermatophyta</taxon>
        <taxon>Magnoliopsida</taxon>
        <taxon>eudicotyledons</taxon>
        <taxon>Gunneridae</taxon>
        <taxon>Pentapetalae</taxon>
        <taxon>rosids</taxon>
        <taxon>fabids</taxon>
        <taxon>Fabales</taxon>
        <taxon>Fabaceae</taxon>
        <taxon>Papilionoideae</taxon>
        <taxon>50 kb inversion clade</taxon>
        <taxon>genistoids sensu lato</taxon>
        <taxon>core genistoids</taxon>
        <taxon>Crotalarieae</taxon>
        <taxon>Crotalaria</taxon>
    </lineage>
</organism>
<gene>
    <name evidence="2" type="ORF">RIF29_22581</name>
</gene>
<feature type="transmembrane region" description="Helical" evidence="1">
    <location>
        <begin position="34"/>
        <end position="59"/>
    </location>
</feature>
<dbReference type="EMBL" id="JAYWIO010000004">
    <property type="protein sequence ID" value="KAK7269825.1"/>
    <property type="molecule type" value="Genomic_DNA"/>
</dbReference>
<dbReference type="Proteomes" id="UP001372338">
    <property type="component" value="Unassembled WGS sequence"/>
</dbReference>
<evidence type="ECO:0000313" key="3">
    <source>
        <dbReference type="Proteomes" id="UP001372338"/>
    </source>
</evidence>
<accession>A0AAN9F785</accession>
<evidence type="ECO:0000256" key="1">
    <source>
        <dbReference type="SAM" id="Phobius"/>
    </source>
</evidence>
<dbReference type="AlphaFoldDB" id="A0AAN9F785"/>
<keyword evidence="1" id="KW-0812">Transmembrane</keyword>
<comment type="caution">
    <text evidence="2">The sequence shown here is derived from an EMBL/GenBank/DDBJ whole genome shotgun (WGS) entry which is preliminary data.</text>
</comment>
<feature type="transmembrane region" description="Helical" evidence="1">
    <location>
        <begin position="105"/>
        <end position="125"/>
    </location>
</feature>